<evidence type="ECO:0000313" key="2">
    <source>
        <dbReference type="Proteomes" id="UP000078428"/>
    </source>
</evidence>
<keyword evidence="2" id="KW-1185">Reference proteome</keyword>
<protein>
    <submittedName>
        <fullName evidence="1">Uncharacterized protein</fullName>
    </submittedName>
</protein>
<dbReference type="Proteomes" id="UP000078428">
    <property type="component" value="Unassembled WGS sequence"/>
</dbReference>
<dbReference type="STRING" id="1285242.A6A04_20005"/>
<comment type="caution">
    <text evidence="1">The sequence shown here is derived from an EMBL/GenBank/DDBJ whole genome shotgun (WGS) entry which is preliminary data.</text>
</comment>
<dbReference type="RefSeq" id="WP_068493962.1">
    <property type="nucleotide sequence ID" value="NZ_LWQT01000073.1"/>
</dbReference>
<dbReference type="AlphaFoldDB" id="A0A178MKT9"/>
<reference evidence="1 2" key="1">
    <citation type="submission" date="2016-04" db="EMBL/GenBank/DDBJ databases">
        <title>Draft genome sequence of freshwater magnetotactic bacteria Magnetospirillum marisnigri SP-1 and Magnetospirillum moscoviense BB-1.</title>
        <authorList>
            <person name="Koziaeva V."/>
            <person name="Dziuba M.V."/>
            <person name="Ivanov T.M."/>
            <person name="Kuznetsov B."/>
            <person name="Grouzdev D.S."/>
        </authorList>
    </citation>
    <scope>NUCLEOTIDE SEQUENCE [LARGE SCALE GENOMIC DNA]</scope>
    <source>
        <strain evidence="1 2">SP-1</strain>
    </source>
</reference>
<sequence>MAGRVPIAYYLLAGRVLTFLEKCAGDPNVGENDFAVWMLLNVSQGGLRDRLLFRDRQVKQGDAYFEFEVPAHIASKFGVKRKVSIHTRAIGFVAMAVFKRLIVIASSKRLGGRSKAHLLYNTMLAYSPKFEDARILRKGGRNDRMSKGSCRITRQIAKRAAGEILSKGSASPSMIKELGKLYLECPEGDVPFPEELGCGDIIDCLPFPLEISEVPFKKPMIGPFADLLCSAGERYKLLRRCGLDPDQWFDSEEPTTNQMREMIDFGKLVVADAKFHPDSSLEEVAGAIWRVKPVPKVGSFDDFMGSAWGRRFLETLPATNRLPSAILLTDEIDEIAERIEAYEDELGDETRPTRTSIKQLCTLIAELVEKHWLTKVEGYYLHSLVNGVLTIKSALEDKTLRQMLIDENGNPEGESHFQREQRLNECFDSVRRLSIVKISTYLDSENGIGSADKSLDLLTGEG</sequence>
<name>A0A178MKT9_9PROT</name>
<proteinExistence type="predicted"/>
<dbReference type="OrthoDB" id="9899249at2"/>
<organism evidence="1 2">
    <name type="scientific">Paramagnetospirillum marisnigri</name>
    <dbReference type="NCBI Taxonomy" id="1285242"/>
    <lineage>
        <taxon>Bacteria</taxon>
        <taxon>Pseudomonadati</taxon>
        <taxon>Pseudomonadota</taxon>
        <taxon>Alphaproteobacteria</taxon>
        <taxon>Rhodospirillales</taxon>
        <taxon>Magnetospirillaceae</taxon>
        <taxon>Paramagnetospirillum</taxon>
    </lineage>
</organism>
<dbReference type="EMBL" id="LWQT01000073">
    <property type="protein sequence ID" value="OAN48665.1"/>
    <property type="molecule type" value="Genomic_DNA"/>
</dbReference>
<accession>A0A178MKT9</accession>
<gene>
    <name evidence="1" type="ORF">A6A04_20005</name>
</gene>
<evidence type="ECO:0000313" key="1">
    <source>
        <dbReference type="EMBL" id="OAN48665.1"/>
    </source>
</evidence>